<name>A0A4C1X2F3_EUMVA</name>
<protein>
    <submittedName>
        <fullName evidence="1">Uncharacterized protein</fullName>
    </submittedName>
</protein>
<proteinExistence type="predicted"/>
<accession>A0A4C1X2F3</accession>
<evidence type="ECO:0000313" key="1">
    <source>
        <dbReference type="EMBL" id="GBP57871.1"/>
    </source>
</evidence>
<reference evidence="1 2" key="1">
    <citation type="journal article" date="2019" name="Commun. Biol.">
        <title>The bagworm genome reveals a unique fibroin gene that provides high tensile strength.</title>
        <authorList>
            <person name="Kono N."/>
            <person name="Nakamura H."/>
            <person name="Ohtoshi R."/>
            <person name="Tomita M."/>
            <person name="Numata K."/>
            <person name="Arakawa K."/>
        </authorList>
    </citation>
    <scope>NUCLEOTIDE SEQUENCE [LARGE SCALE GENOMIC DNA]</scope>
</reference>
<gene>
    <name evidence="1" type="ORF">EVAR_41541_1</name>
</gene>
<dbReference type="AlphaFoldDB" id="A0A4C1X2F3"/>
<comment type="caution">
    <text evidence="1">The sequence shown here is derived from an EMBL/GenBank/DDBJ whole genome shotgun (WGS) entry which is preliminary data.</text>
</comment>
<keyword evidence="2" id="KW-1185">Reference proteome</keyword>
<sequence>MTHYILPAAQRGCRTLRSLRWVDMMASQGAGMIQTHAFMHHDPSLYKRTPKEIREMLAKKSQIIIKDRERKRFMSKINKSKYYAAKKDEQKDRILNMKRDDIRLPSEYDIRHPRRPPIKEEWNTGDNIIRE</sequence>
<dbReference type="Proteomes" id="UP000299102">
    <property type="component" value="Unassembled WGS sequence"/>
</dbReference>
<organism evidence="1 2">
    <name type="scientific">Eumeta variegata</name>
    <name type="common">Bagworm moth</name>
    <name type="synonym">Eumeta japonica</name>
    <dbReference type="NCBI Taxonomy" id="151549"/>
    <lineage>
        <taxon>Eukaryota</taxon>
        <taxon>Metazoa</taxon>
        <taxon>Ecdysozoa</taxon>
        <taxon>Arthropoda</taxon>
        <taxon>Hexapoda</taxon>
        <taxon>Insecta</taxon>
        <taxon>Pterygota</taxon>
        <taxon>Neoptera</taxon>
        <taxon>Endopterygota</taxon>
        <taxon>Lepidoptera</taxon>
        <taxon>Glossata</taxon>
        <taxon>Ditrysia</taxon>
        <taxon>Tineoidea</taxon>
        <taxon>Psychidae</taxon>
        <taxon>Oiketicinae</taxon>
        <taxon>Eumeta</taxon>
    </lineage>
</organism>
<evidence type="ECO:0000313" key="2">
    <source>
        <dbReference type="Proteomes" id="UP000299102"/>
    </source>
</evidence>
<dbReference type="EMBL" id="BGZK01000721">
    <property type="protein sequence ID" value="GBP57871.1"/>
    <property type="molecule type" value="Genomic_DNA"/>
</dbReference>